<protein>
    <submittedName>
        <fullName evidence="1">Acetyltransferase</fullName>
    </submittedName>
</protein>
<dbReference type="AlphaFoldDB" id="F2JJZ1"/>
<dbReference type="GO" id="GO:0016740">
    <property type="term" value="F:transferase activity"/>
    <property type="evidence" value="ECO:0007669"/>
    <property type="project" value="UniProtKB-KW"/>
</dbReference>
<keyword evidence="2" id="KW-1185">Reference proteome</keyword>
<gene>
    <name evidence="1" type="ordered locus">Clole_1548</name>
</gene>
<organism evidence="1 2">
    <name type="scientific">Cellulosilyticum lentocellum (strain ATCC 49066 / DSM 5427 / NCIMB 11756 / RHM5)</name>
    <name type="common">Clostridium lentocellum</name>
    <dbReference type="NCBI Taxonomy" id="642492"/>
    <lineage>
        <taxon>Bacteria</taxon>
        <taxon>Bacillati</taxon>
        <taxon>Bacillota</taxon>
        <taxon>Clostridia</taxon>
        <taxon>Lachnospirales</taxon>
        <taxon>Cellulosilyticaceae</taxon>
        <taxon>Cellulosilyticum</taxon>
    </lineage>
</organism>
<dbReference type="Gene3D" id="3.40.630.30">
    <property type="match status" value="1"/>
</dbReference>
<dbReference type="Proteomes" id="UP000008467">
    <property type="component" value="Chromosome"/>
</dbReference>
<dbReference type="STRING" id="642492.Clole_1548"/>
<dbReference type="SUPFAM" id="SSF55729">
    <property type="entry name" value="Acyl-CoA N-acyltransferases (Nat)"/>
    <property type="match status" value="1"/>
</dbReference>
<accession>F2JJZ1</accession>
<dbReference type="KEGG" id="cle:Clole_1548"/>
<evidence type="ECO:0000313" key="1">
    <source>
        <dbReference type="EMBL" id="ADZ83273.1"/>
    </source>
</evidence>
<dbReference type="RefSeq" id="WP_013656571.1">
    <property type="nucleotide sequence ID" value="NC_015275.1"/>
</dbReference>
<dbReference type="HOGENOM" id="CLU_2971014_0_0_9"/>
<dbReference type="InterPro" id="IPR016181">
    <property type="entry name" value="Acyl_CoA_acyltransferase"/>
</dbReference>
<name>F2JJZ1_CELLD</name>
<dbReference type="EMBL" id="CP002582">
    <property type="protein sequence ID" value="ADZ83273.1"/>
    <property type="molecule type" value="Genomic_DNA"/>
</dbReference>
<keyword evidence="1" id="KW-0808">Transferase</keyword>
<evidence type="ECO:0000313" key="2">
    <source>
        <dbReference type="Proteomes" id="UP000008467"/>
    </source>
</evidence>
<reference evidence="1 2" key="1">
    <citation type="journal article" date="2011" name="J. Bacteriol.">
        <title>Complete genome sequence of the cellulose-degrading bacterium Cellulosilyticum lentocellum.</title>
        <authorList>
            <consortium name="US DOE Joint Genome Institute"/>
            <person name="Miller D.A."/>
            <person name="Suen G."/>
            <person name="Bruce D."/>
            <person name="Copeland A."/>
            <person name="Cheng J.F."/>
            <person name="Detter C."/>
            <person name="Goodwin L.A."/>
            <person name="Han C.S."/>
            <person name="Hauser L.J."/>
            <person name="Land M.L."/>
            <person name="Lapidus A."/>
            <person name="Lucas S."/>
            <person name="Meincke L."/>
            <person name="Pitluck S."/>
            <person name="Tapia R."/>
            <person name="Teshima H."/>
            <person name="Woyke T."/>
            <person name="Fox B.G."/>
            <person name="Angert E.R."/>
            <person name="Currie C.R."/>
        </authorList>
    </citation>
    <scope>NUCLEOTIDE SEQUENCE [LARGE SCALE GENOMIC DNA]</scope>
    <source>
        <strain evidence="2">ATCC 49066 / DSM 5427 / NCIMB 11756 / RHM5</strain>
    </source>
</reference>
<sequence length="58" mass="7095">MNPQGTKQLETQHLYLRKFVEDDSEQLYFNVMSDRNVFKYFTFSIHKSISETRQYIKN</sequence>
<proteinExistence type="predicted"/>